<feature type="binding site" evidence="2">
    <location>
        <position position="25"/>
    </location>
    <ligand>
        <name>substrate</name>
    </ligand>
</feature>
<keyword evidence="2" id="KW-0460">Magnesium</keyword>
<evidence type="ECO:0000256" key="1">
    <source>
        <dbReference type="ARBA" id="ARBA00022679"/>
    </source>
</evidence>
<dbReference type="InterPro" id="IPR036424">
    <property type="entry name" value="UPP_synth-like_sf"/>
</dbReference>
<feature type="binding site" evidence="2">
    <location>
        <position position="63"/>
    </location>
    <ligand>
        <name>substrate</name>
    </ligand>
</feature>
<reference evidence="3 4" key="1">
    <citation type="submission" date="2017-01" db="EMBL/GenBank/DDBJ databases">
        <title>Novel large sulfur bacteria in the metagenomes of groundwater-fed chemosynthetic microbial mats in the Lake Huron basin.</title>
        <authorList>
            <person name="Sharrar A.M."/>
            <person name="Flood B.E."/>
            <person name="Bailey J.V."/>
            <person name="Jones D.S."/>
            <person name="Biddanda B."/>
            <person name="Ruberg S.A."/>
            <person name="Marcus D.N."/>
            <person name="Dick G.J."/>
        </authorList>
    </citation>
    <scope>NUCLEOTIDE SEQUENCE [LARGE SCALE GENOMIC DNA]</scope>
    <source>
        <strain evidence="3">A8</strain>
    </source>
</reference>
<dbReference type="AlphaFoldDB" id="A0A1Y1QMV2"/>
<evidence type="ECO:0000313" key="4">
    <source>
        <dbReference type="Proteomes" id="UP000192491"/>
    </source>
</evidence>
<dbReference type="GO" id="GO:0016094">
    <property type="term" value="P:polyprenol biosynthetic process"/>
    <property type="evidence" value="ECO:0007669"/>
    <property type="project" value="TreeGrafter"/>
</dbReference>
<protein>
    <recommendedName>
        <fullName evidence="2">Ditrans,polycis-undecaprenyl-diphosphate synthase ((2E,6E)-farnesyl-diphosphate specific)</fullName>
        <ecNumber evidence="2">2.5.1.31</ecNumber>
    </recommendedName>
    <alternativeName>
        <fullName evidence="2">Ditrans,polycis-undecaprenylcistransferase</fullName>
    </alternativeName>
    <alternativeName>
        <fullName evidence="2">Undecaprenyl diphosphate synthase</fullName>
        <shortName evidence="2">UDS</shortName>
    </alternativeName>
    <alternativeName>
        <fullName evidence="2">Undecaprenyl pyrophosphate synthase</fullName>
        <shortName evidence="2">UPP synthase</shortName>
    </alternativeName>
</protein>
<dbReference type="GO" id="GO:0009252">
    <property type="term" value="P:peptidoglycan biosynthetic process"/>
    <property type="evidence" value="ECO:0007669"/>
    <property type="project" value="UniProtKB-UniRule"/>
</dbReference>
<gene>
    <name evidence="2" type="primary">uppS</name>
    <name evidence="3" type="ORF">BWK73_23120</name>
</gene>
<dbReference type="InterPro" id="IPR001441">
    <property type="entry name" value="UPP_synth-like"/>
</dbReference>
<dbReference type="PANTHER" id="PTHR10291:SF0">
    <property type="entry name" value="DEHYDRODOLICHYL DIPHOSPHATE SYNTHASE 2"/>
    <property type="match status" value="1"/>
</dbReference>
<dbReference type="PROSITE" id="PS01066">
    <property type="entry name" value="UPP_SYNTHASE"/>
    <property type="match status" value="1"/>
</dbReference>
<dbReference type="PANTHER" id="PTHR10291">
    <property type="entry name" value="DEHYDRODOLICHYL DIPHOSPHATE SYNTHASE FAMILY MEMBER"/>
    <property type="match status" value="1"/>
</dbReference>
<feature type="binding site" evidence="2">
    <location>
        <begin position="186"/>
        <end position="188"/>
    </location>
    <ligand>
        <name>substrate</name>
    </ligand>
</feature>
<dbReference type="EC" id="2.5.1.31" evidence="2"/>
<dbReference type="EMBL" id="MTEJ01000147">
    <property type="protein sequence ID" value="OQX09291.1"/>
    <property type="molecule type" value="Genomic_DNA"/>
</dbReference>
<evidence type="ECO:0000256" key="2">
    <source>
        <dbReference type="HAMAP-Rule" id="MF_01139"/>
    </source>
</evidence>
<feature type="binding site" evidence="2">
    <location>
        <position position="29"/>
    </location>
    <ligand>
        <name>substrate</name>
    </ligand>
</feature>
<feature type="active site" description="Proton acceptor" evidence="2">
    <location>
        <position position="60"/>
    </location>
</feature>
<comment type="similarity">
    <text evidence="2">Belongs to the UPP synthase family.</text>
</comment>
<dbReference type="GO" id="GO:0008834">
    <property type="term" value="F:ditrans,polycis-undecaprenyl-diphosphate synthase [(2E,6E)-farnesyl-diphosphate specific] activity"/>
    <property type="evidence" value="ECO:0007669"/>
    <property type="project" value="UniProtKB-UniRule"/>
</dbReference>
<feature type="binding site" evidence="2">
    <location>
        <begin position="57"/>
        <end position="59"/>
    </location>
    <ligand>
        <name>substrate</name>
    </ligand>
</feature>
<name>A0A1Y1QMV2_9GAMM</name>
<feature type="binding site" evidence="2">
    <location>
        <position position="180"/>
    </location>
    <ligand>
        <name>substrate</name>
    </ligand>
</feature>
<feature type="active site" evidence="2">
    <location>
        <position position="12"/>
    </location>
</feature>
<dbReference type="GO" id="GO:0000287">
    <property type="term" value="F:magnesium ion binding"/>
    <property type="evidence" value="ECO:0007669"/>
    <property type="project" value="UniProtKB-UniRule"/>
</dbReference>
<dbReference type="HAMAP" id="MF_01139">
    <property type="entry name" value="ISPT"/>
    <property type="match status" value="1"/>
</dbReference>
<organism evidence="3 4">
    <name type="scientific">Thiothrix lacustris</name>
    <dbReference type="NCBI Taxonomy" id="525917"/>
    <lineage>
        <taxon>Bacteria</taxon>
        <taxon>Pseudomonadati</taxon>
        <taxon>Pseudomonadota</taxon>
        <taxon>Gammaproteobacteria</taxon>
        <taxon>Thiotrichales</taxon>
        <taxon>Thiotrichaceae</taxon>
        <taxon>Thiothrix</taxon>
    </lineage>
</organism>
<dbReference type="Proteomes" id="UP000192491">
    <property type="component" value="Unassembled WGS sequence"/>
</dbReference>
<keyword evidence="2" id="KW-0573">Peptidoglycan synthesis</keyword>
<accession>A0A1Y1QMV2</accession>
<comment type="catalytic activity">
    <reaction evidence="2">
        <text>8 isopentenyl diphosphate + (2E,6E)-farnesyl diphosphate = di-trans,octa-cis-undecaprenyl diphosphate + 8 diphosphate</text>
        <dbReference type="Rhea" id="RHEA:27551"/>
        <dbReference type="ChEBI" id="CHEBI:33019"/>
        <dbReference type="ChEBI" id="CHEBI:58405"/>
        <dbReference type="ChEBI" id="CHEBI:128769"/>
        <dbReference type="ChEBI" id="CHEBI:175763"/>
        <dbReference type="EC" id="2.5.1.31"/>
    </reaction>
</comment>
<keyword evidence="2" id="KW-0133">Cell shape</keyword>
<dbReference type="GO" id="GO:0005829">
    <property type="term" value="C:cytosol"/>
    <property type="evidence" value="ECO:0007669"/>
    <property type="project" value="TreeGrafter"/>
</dbReference>
<feature type="binding site" evidence="2">
    <location>
        <begin position="13"/>
        <end position="16"/>
    </location>
    <ligand>
        <name>substrate</name>
    </ligand>
</feature>
<keyword evidence="2" id="KW-0479">Metal-binding</keyword>
<keyword evidence="2" id="KW-0961">Cell wall biogenesis/degradation</keyword>
<comment type="function">
    <text evidence="2">Catalyzes the sequential condensation of isopentenyl diphosphate (IPP) with (2E,6E)-farnesyl diphosphate (E,E-FPP) to yield (2Z,6Z,10Z,14Z,18Z,22Z,26Z,30Z,34E,38E)-undecaprenyl diphosphate (di-trans,octa-cis-UPP). UPP is the precursor of glycosyl carrier lipid in the biosynthesis of bacterial cell wall polysaccharide components such as peptidoglycan and lipopolysaccharide.</text>
</comment>
<feature type="binding site" evidence="2">
    <location>
        <position position="61"/>
    </location>
    <ligand>
        <name>substrate</name>
    </ligand>
</feature>
<comment type="cofactor">
    <cofactor evidence="2">
        <name>Mg(2+)</name>
        <dbReference type="ChEBI" id="CHEBI:18420"/>
    </cofactor>
    <text evidence="2">Binds 2 magnesium ions per subunit.</text>
</comment>
<dbReference type="Pfam" id="PF01255">
    <property type="entry name" value="Prenyltransf"/>
    <property type="match status" value="1"/>
</dbReference>
<dbReference type="FunFam" id="3.40.1180.10:FF:000001">
    <property type="entry name" value="(2E,6E)-farnesyl-diphosphate-specific ditrans,polycis-undecaprenyl-diphosphate synthase"/>
    <property type="match status" value="1"/>
</dbReference>
<proteinExistence type="inferred from homology"/>
<evidence type="ECO:0000313" key="3">
    <source>
        <dbReference type="EMBL" id="OQX09291.1"/>
    </source>
</evidence>
<dbReference type="Gene3D" id="3.40.1180.10">
    <property type="entry name" value="Decaprenyl diphosphate synthase-like"/>
    <property type="match status" value="1"/>
</dbReference>
<dbReference type="CDD" id="cd00475">
    <property type="entry name" value="Cis_IPPS"/>
    <property type="match status" value="1"/>
</dbReference>
<sequence length="242" mass="26900">MTIPRHVAIVMDGNGRWAKARFLPRLMGHHRGVEAARKVIRACSDAGVGCLTLFAFSSENWKRPEEEVNGLMSLFISALEREAAALQRHNVRMRFIGDRSAFSSELRTKITQVEALTANCDGMQLLIAANYGGRWDILQAAQTLTTQVLQGELSVAEMDETRFTAALSTSDAPAPDLFIRTGGERRISNFLMWQLAYAELYFTDTLWPEFDAASLQAAFADFASRQRRFGMTGDQVSGVKNA</sequence>
<feature type="binding site" evidence="2">
    <location>
        <position position="199"/>
    </location>
    <ligand>
        <name>Mg(2+)</name>
        <dbReference type="ChEBI" id="CHEBI:18420"/>
    </ligand>
</feature>
<dbReference type="InterPro" id="IPR018520">
    <property type="entry name" value="UPP_synth-like_CS"/>
</dbReference>
<keyword evidence="1 2" id="KW-0808">Transferase</keyword>
<feature type="binding site" evidence="2">
    <location>
        <position position="12"/>
    </location>
    <ligand>
        <name>Mg(2+)</name>
        <dbReference type="ChEBI" id="CHEBI:18420"/>
    </ligand>
</feature>
<feature type="binding site" evidence="2">
    <location>
        <position position="17"/>
    </location>
    <ligand>
        <name>substrate</name>
    </ligand>
</feature>
<dbReference type="GO" id="GO:0008360">
    <property type="term" value="P:regulation of cell shape"/>
    <property type="evidence" value="ECO:0007669"/>
    <property type="project" value="UniProtKB-KW"/>
</dbReference>
<dbReference type="GO" id="GO:0071555">
    <property type="term" value="P:cell wall organization"/>
    <property type="evidence" value="ECO:0007669"/>
    <property type="project" value="UniProtKB-KW"/>
</dbReference>
<comment type="caution">
    <text evidence="3">The sequence shown here is derived from an EMBL/GenBank/DDBJ whole genome shotgun (WGS) entry which is preliminary data.</text>
</comment>
<dbReference type="NCBIfam" id="TIGR00055">
    <property type="entry name" value="uppS"/>
    <property type="match status" value="1"/>
</dbReference>
<comment type="subunit">
    <text evidence="2">Homodimer.</text>
</comment>
<dbReference type="SUPFAM" id="SSF64005">
    <property type="entry name" value="Undecaprenyl diphosphate synthase"/>
    <property type="match status" value="1"/>
</dbReference>